<evidence type="ECO:0000313" key="1">
    <source>
        <dbReference type="EMBL" id="MPM24360.1"/>
    </source>
</evidence>
<dbReference type="EMBL" id="VSSQ01004246">
    <property type="protein sequence ID" value="MPM24360.1"/>
    <property type="molecule type" value="Genomic_DNA"/>
</dbReference>
<accession>A0A644Y7C2</accession>
<protein>
    <submittedName>
        <fullName evidence="1">Uncharacterized protein</fullName>
    </submittedName>
</protein>
<organism evidence="1">
    <name type="scientific">bioreactor metagenome</name>
    <dbReference type="NCBI Taxonomy" id="1076179"/>
    <lineage>
        <taxon>unclassified sequences</taxon>
        <taxon>metagenomes</taxon>
        <taxon>ecological metagenomes</taxon>
    </lineage>
</organism>
<comment type="caution">
    <text evidence="1">The sequence shown here is derived from an EMBL/GenBank/DDBJ whole genome shotgun (WGS) entry which is preliminary data.</text>
</comment>
<reference evidence="1" key="1">
    <citation type="submission" date="2019-08" db="EMBL/GenBank/DDBJ databases">
        <authorList>
            <person name="Kucharzyk K."/>
            <person name="Murdoch R.W."/>
            <person name="Higgins S."/>
            <person name="Loffler F."/>
        </authorList>
    </citation>
    <scope>NUCLEOTIDE SEQUENCE</scope>
</reference>
<name>A0A644Y7C2_9ZZZZ</name>
<proteinExistence type="predicted"/>
<dbReference type="AlphaFoldDB" id="A0A644Y7C2"/>
<sequence length="46" mass="5109">MLEFVKQFEIGIISENNKITNKGDCFMKNGTSFGLSVVVVIVTNRS</sequence>
<gene>
    <name evidence="1" type="ORF">SDC9_70842</name>
</gene>